<feature type="signal peptide" evidence="2">
    <location>
        <begin position="1"/>
        <end position="20"/>
    </location>
</feature>
<proteinExistence type="predicted"/>
<dbReference type="OrthoDB" id="4871540at2"/>
<dbReference type="PROSITE" id="PS51257">
    <property type="entry name" value="PROKAR_LIPOPROTEIN"/>
    <property type="match status" value="1"/>
</dbReference>
<feature type="compositionally biased region" description="Low complexity" evidence="1">
    <location>
        <begin position="25"/>
        <end position="51"/>
    </location>
</feature>
<comment type="caution">
    <text evidence="3">The sequence shown here is derived from an EMBL/GenBank/DDBJ whole genome shotgun (WGS) entry which is preliminary data.</text>
</comment>
<protein>
    <recommendedName>
        <fullName evidence="5">Lipoprotein</fullName>
    </recommendedName>
</protein>
<evidence type="ECO:0000256" key="2">
    <source>
        <dbReference type="SAM" id="SignalP"/>
    </source>
</evidence>
<reference evidence="3 4" key="1">
    <citation type="submission" date="2018-03" db="EMBL/GenBank/DDBJ databases">
        <title>Genomic Encyclopedia of Archaeal and Bacterial Type Strains, Phase II (KMG-II): from individual species to whole genera.</title>
        <authorList>
            <person name="Goeker M."/>
        </authorList>
    </citation>
    <scope>NUCLEOTIDE SEQUENCE [LARGE SCALE GENOMIC DNA]</scope>
    <source>
        <strain evidence="3 4">DSM 43146</strain>
    </source>
</reference>
<keyword evidence="4" id="KW-1185">Reference proteome</keyword>
<dbReference type="RefSeq" id="WP_106318927.1">
    <property type="nucleotide sequence ID" value="NZ_BOMO01000030.1"/>
</dbReference>
<feature type="chain" id="PRO_5039407749" description="Lipoprotein" evidence="2">
    <location>
        <begin position="21"/>
        <end position="162"/>
    </location>
</feature>
<gene>
    <name evidence="3" type="ORF">CLV67_105397</name>
</gene>
<feature type="region of interest" description="Disordered" evidence="1">
    <location>
        <begin position="24"/>
        <end position="51"/>
    </location>
</feature>
<accession>A0A2T0KFS1</accession>
<evidence type="ECO:0000256" key="1">
    <source>
        <dbReference type="SAM" id="MobiDB-lite"/>
    </source>
</evidence>
<evidence type="ECO:0000313" key="4">
    <source>
        <dbReference type="Proteomes" id="UP000239415"/>
    </source>
</evidence>
<evidence type="ECO:0008006" key="5">
    <source>
        <dbReference type="Google" id="ProtNLM"/>
    </source>
</evidence>
<name>A0A2T0KFS1_9ACTN</name>
<dbReference type="EMBL" id="PVMZ01000005">
    <property type="protein sequence ID" value="PRX22220.1"/>
    <property type="molecule type" value="Genomic_DNA"/>
</dbReference>
<keyword evidence="2" id="KW-0732">Signal</keyword>
<evidence type="ECO:0000313" key="3">
    <source>
        <dbReference type="EMBL" id="PRX22220.1"/>
    </source>
</evidence>
<organism evidence="3 4">
    <name type="scientific">Actinoplanes italicus</name>
    <dbReference type="NCBI Taxonomy" id="113567"/>
    <lineage>
        <taxon>Bacteria</taxon>
        <taxon>Bacillati</taxon>
        <taxon>Actinomycetota</taxon>
        <taxon>Actinomycetes</taxon>
        <taxon>Micromonosporales</taxon>
        <taxon>Micromonosporaceae</taxon>
        <taxon>Actinoplanes</taxon>
    </lineage>
</organism>
<dbReference type="Proteomes" id="UP000239415">
    <property type="component" value="Unassembled WGS sequence"/>
</dbReference>
<dbReference type="AlphaFoldDB" id="A0A2T0KFS1"/>
<sequence>MPRYRAALLLATLLLSGCTADDRSPAGNAASAGTTTSAAAESATTTPATAAPFPYTVSRRGGFAGVDDRAQVSADGTAVVTTGNGSAAAKALPVATMDELRGLLTSPGFTSPATVASAPTCADGFEYEMVTPAAALTVHDCGDSHGPTVDRLIAISADLFKA</sequence>